<evidence type="ECO:0000256" key="1">
    <source>
        <dbReference type="SAM" id="SignalP"/>
    </source>
</evidence>
<evidence type="ECO:0000313" key="3">
    <source>
        <dbReference type="Proteomes" id="UP000236569"/>
    </source>
</evidence>
<keyword evidence="1" id="KW-0732">Signal</keyword>
<accession>A0A2I9CUT1</accession>
<feature type="chain" id="PRO_5014387359" evidence="1">
    <location>
        <begin position="24"/>
        <end position="224"/>
    </location>
</feature>
<proteinExistence type="predicted"/>
<dbReference type="OrthoDB" id="66168at2"/>
<dbReference type="Proteomes" id="UP000236569">
    <property type="component" value="Unassembled WGS sequence"/>
</dbReference>
<dbReference type="AlphaFoldDB" id="A0A2I9CUT1"/>
<dbReference type="EMBL" id="BFAG01000005">
    <property type="protein sequence ID" value="GBF05622.1"/>
    <property type="molecule type" value="Genomic_DNA"/>
</dbReference>
<sequence length="224" mass="24440">MTPAPLRLLLPLAALLVLGAARAQTPANCPLANVVDADSYGLLTIEQWSEADQDNASYHWAECRAAKLQASLAGMPQLRARMATLRGQFREMRDLESELAGIRAGGGTLYAHAIPRSFAPLEEQLASLAALARSSLGARTGGQYARTVQDARQNNAEYIRTLRAYKPGPNETYGLYDPKEWTRMVNRYETLSRAIMLTLGSRGDAATALGYSILVNQVFPAKEE</sequence>
<name>A0A2I9CUT1_9DEIO</name>
<comment type="caution">
    <text evidence="2">The sequence shown here is derived from an EMBL/GenBank/DDBJ whole genome shotgun (WGS) entry which is preliminary data.</text>
</comment>
<organism evidence="2 3">
    <name type="scientific">Deinococcus aerius</name>
    <dbReference type="NCBI Taxonomy" id="200253"/>
    <lineage>
        <taxon>Bacteria</taxon>
        <taxon>Thermotogati</taxon>
        <taxon>Deinococcota</taxon>
        <taxon>Deinococci</taxon>
        <taxon>Deinococcales</taxon>
        <taxon>Deinococcaceae</taxon>
        <taxon>Deinococcus</taxon>
    </lineage>
</organism>
<reference evidence="3" key="1">
    <citation type="submission" date="2018-01" db="EMBL/GenBank/DDBJ databases">
        <title>Draft Genome Sequence of the Radioresistant Bacterium Deinococcus aerius TR0125, Isolated from the Higher Atmosphere above Japan.</title>
        <authorList>
            <person name="Satoh K."/>
            <person name="Arai H."/>
            <person name="Sanzen T."/>
            <person name="Kawaguchi Y."/>
            <person name="Hayashi H."/>
            <person name="Yokobori S."/>
            <person name="Yamagishi A."/>
            <person name="Oono Y."/>
            <person name="Narumi I."/>
        </authorList>
    </citation>
    <scope>NUCLEOTIDE SEQUENCE [LARGE SCALE GENOMIC DNA]</scope>
    <source>
        <strain evidence="3">TR0125</strain>
    </source>
</reference>
<evidence type="ECO:0000313" key="2">
    <source>
        <dbReference type="EMBL" id="GBF05622.1"/>
    </source>
</evidence>
<feature type="signal peptide" evidence="1">
    <location>
        <begin position="1"/>
        <end position="23"/>
    </location>
</feature>
<keyword evidence="3" id="KW-1185">Reference proteome</keyword>
<gene>
    <name evidence="2" type="ORF">DAERI_050131</name>
</gene>
<dbReference type="RefSeq" id="WP_103129054.1">
    <property type="nucleotide sequence ID" value="NZ_BFAG01000005.1"/>
</dbReference>
<protein>
    <submittedName>
        <fullName evidence="2">Uncharacterized protein</fullName>
    </submittedName>
</protein>